<keyword evidence="1" id="KW-0472">Membrane</keyword>
<dbReference type="PANTHER" id="PTHR33625:SF4">
    <property type="entry name" value="OS08G0179900 PROTEIN"/>
    <property type="match status" value="1"/>
</dbReference>
<proteinExistence type="predicted"/>
<evidence type="ECO:0000256" key="1">
    <source>
        <dbReference type="SAM" id="Phobius"/>
    </source>
</evidence>
<dbReference type="EMBL" id="GHES01005313">
    <property type="protein sequence ID" value="MPA35872.1"/>
    <property type="molecule type" value="Transcribed_RNA"/>
</dbReference>
<keyword evidence="1" id="KW-1133">Transmembrane helix</keyword>
<protein>
    <submittedName>
        <fullName evidence="2">Uncharacterized protein</fullName>
    </submittedName>
</protein>
<dbReference type="PANTHER" id="PTHR33625">
    <property type="entry name" value="OS08G0179900 PROTEIN"/>
    <property type="match status" value="1"/>
</dbReference>
<organism evidence="2">
    <name type="scientific">Davidia involucrata</name>
    <name type="common">Dove tree</name>
    <dbReference type="NCBI Taxonomy" id="16924"/>
    <lineage>
        <taxon>Eukaryota</taxon>
        <taxon>Viridiplantae</taxon>
        <taxon>Streptophyta</taxon>
        <taxon>Embryophyta</taxon>
        <taxon>Tracheophyta</taxon>
        <taxon>Spermatophyta</taxon>
        <taxon>Magnoliopsida</taxon>
        <taxon>eudicotyledons</taxon>
        <taxon>Gunneridae</taxon>
        <taxon>Pentapetalae</taxon>
        <taxon>asterids</taxon>
        <taxon>Cornales</taxon>
        <taxon>Nyssaceae</taxon>
        <taxon>Davidia</taxon>
    </lineage>
</organism>
<feature type="transmembrane region" description="Helical" evidence="1">
    <location>
        <begin position="310"/>
        <end position="328"/>
    </location>
</feature>
<evidence type="ECO:0000313" key="2">
    <source>
        <dbReference type="EMBL" id="MPA35872.1"/>
    </source>
</evidence>
<reference evidence="2" key="1">
    <citation type="submission" date="2019-08" db="EMBL/GenBank/DDBJ databases">
        <title>Reference gene set and small RNA set construction with multiple tissues from Davidia involucrata Baill.</title>
        <authorList>
            <person name="Yang H."/>
            <person name="Zhou C."/>
            <person name="Li G."/>
            <person name="Wang J."/>
            <person name="Gao P."/>
            <person name="Wang M."/>
            <person name="Wang R."/>
            <person name="Zhao Y."/>
        </authorList>
    </citation>
    <scope>NUCLEOTIDE SEQUENCE</scope>
    <source>
        <tissue evidence="2">Mixed with DoveR01_LX</tissue>
    </source>
</reference>
<name>A0A5B6YVH4_DAVIN</name>
<accession>A0A5B6YVH4</accession>
<sequence>MGGGGAMRAAAKVAGIGVVSGGLRGGPAVSPAEHPFSAAARKATRPVSVFASSTEDVNSNVLIASQNNSIDATVQRPSWEINDWEFAGGEEDLFIESGEPMPRLVFGGLPTLQEAKDATSELKDVLEKVYLSSPKSTGGGGSFIAADQGSGLSLLPNSETKACVTSETPAVPKNALQAFRFLNESPAAQTVVASIACDANVWHAVLQNDALVEFLQSNKTDMDPVANKSVGDAEFQNQQAPKSFDESSDSGQAGDFGNGFMGFLQNVKLTVVEMVSSLSDYFQNPLGGPAAEKVSTDTDGSARDTFVEKALGASFIGLAVMVIMVVVLKRA</sequence>
<dbReference type="AlphaFoldDB" id="A0A5B6YVH4"/>
<keyword evidence="1" id="KW-0812">Transmembrane</keyword>
<gene>
    <name evidence="2" type="ORF">Din_005313</name>
</gene>